<evidence type="ECO:0000256" key="4">
    <source>
        <dbReference type="ARBA" id="ARBA00022723"/>
    </source>
</evidence>
<evidence type="ECO:0000256" key="2">
    <source>
        <dbReference type="ARBA" id="ARBA00010617"/>
    </source>
</evidence>
<dbReference type="CDD" id="cd11040">
    <property type="entry name" value="CYP7_CYP8-like"/>
    <property type="match status" value="1"/>
</dbReference>
<dbReference type="GO" id="GO:0008395">
    <property type="term" value="F:steroid hydroxylase activity"/>
    <property type="evidence" value="ECO:0007669"/>
    <property type="project" value="TreeGrafter"/>
</dbReference>
<keyword evidence="9" id="KW-0812">Transmembrane</keyword>
<protein>
    <recommendedName>
        <fullName evidence="12">Cytochrome P450</fullName>
    </recommendedName>
</protein>
<dbReference type="Pfam" id="PF00067">
    <property type="entry name" value="p450"/>
    <property type="match status" value="1"/>
</dbReference>
<reference evidence="10" key="1">
    <citation type="journal article" date="2019" name="Beilstein J. Org. Chem.">
        <title>Nanangenines: drimane sesquiterpenoids as the dominant metabolite cohort of a novel Australian fungus, Aspergillus nanangensis.</title>
        <authorList>
            <person name="Lacey H.J."/>
            <person name="Gilchrist C.L.M."/>
            <person name="Crombie A."/>
            <person name="Kalaitzis J.A."/>
            <person name="Vuong D."/>
            <person name="Rutledge P.J."/>
            <person name="Turner P."/>
            <person name="Pitt J.I."/>
            <person name="Lacey E."/>
            <person name="Chooi Y.H."/>
            <person name="Piggott A.M."/>
        </authorList>
    </citation>
    <scope>NUCLEOTIDE SEQUENCE</scope>
    <source>
        <strain evidence="10">MST-FP2251</strain>
    </source>
</reference>
<gene>
    <name evidence="10" type="ORF">FE257_004517</name>
</gene>
<keyword evidence="6 8" id="KW-0408">Iron</keyword>
<name>A0AAD4GZL9_ASPNN</name>
<keyword evidence="7" id="KW-0503">Monooxygenase</keyword>
<evidence type="ECO:0008006" key="12">
    <source>
        <dbReference type="Google" id="ProtNLM"/>
    </source>
</evidence>
<dbReference type="InterPro" id="IPR036396">
    <property type="entry name" value="Cyt_P450_sf"/>
</dbReference>
<keyword evidence="11" id="KW-1185">Reference proteome</keyword>
<dbReference type="GO" id="GO:0005506">
    <property type="term" value="F:iron ion binding"/>
    <property type="evidence" value="ECO:0007669"/>
    <property type="project" value="InterPro"/>
</dbReference>
<comment type="caution">
    <text evidence="10">The sequence shown here is derived from an EMBL/GenBank/DDBJ whole genome shotgun (WGS) entry which is preliminary data.</text>
</comment>
<dbReference type="PANTHER" id="PTHR24304:SF2">
    <property type="entry name" value="24-HYDROXYCHOLESTEROL 7-ALPHA-HYDROXYLASE"/>
    <property type="match status" value="1"/>
</dbReference>
<dbReference type="InterPro" id="IPR001128">
    <property type="entry name" value="Cyt_P450"/>
</dbReference>
<evidence type="ECO:0000256" key="5">
    <source>
        <dbReference type="ARBA" id="ARBA00023002"/>
    </source>
</evidence>
<dbReference type="GO" id="GO:0020037">
    <property type="term" value="F:heme binding"/>
    <property type="evidence" value="ECO:0007669"/>
    <property type="project" value="InterPro"/>
</dbReference>
<feature type="transmembrane region" description="Helical" evidence="9">
    <location>
        <begin position="16"/>
        <end position="35"/>
    </location>
</feature>
<dbReference type="EMBL" id="VCAU01000002">
    <property type="protein sequence ID" value="KAF9894895.1"/>
    <property type="molecule type" value="Genomic_DNA"/>
</dbReference>
<dbReference type="PRINTS" id="PR00465">
    <property type="entry name" value="EP450IV"/>
</dbReference>
<keyword evidence="5" id="KW-0560">Oxidoreductase</keyword>
<evidence type="ECO:0000256" key="9">
    <source>
        <dbReference type="SAM" id="Phobius"/>
    </source>
</evidence>
<evidence type="ECO:0000313" key="10">
    <source>
        <dbReference type="EMBL" id="KAF9894895.1"/>
    </source>
</evidence>
<dbReference type="AlphaFoldDB" id="A0AAD4GZL9"/>
<keyword evidence="9" id="KW-0472">Membrane</keyword>
<accession>A0AAD4GZL9</accession>
<proteinExistence type="inferred from homology"/>
<comment type="similarity">
    <text evidence="2">Belongs to the cytochrome P450 family.</text>
</comment>
<comment type="cofactor">
    <cofactor evidence="1 8">
        <name>heme</name>
        <dbReference type="ChEBI" id="CHEBI:30413"/>
    </cofactor>
</comment>
<dbReference type="InterPro" id="IPR002403">
    <property type="entry name" value="Cyt_P450_E_grp-IV"/>
</dbReference>
<organism evidence="10 11">
    <name type="scientific">Aspergillus nanangensis</name>
    <dbReference type="NCBI Taxonomy" id="2582783"/>
    <lineage>
        <taxon>Eukaryota</taxon>
        <taxon>Fungi</taxon>
        <taxon>Dikarya</taxon>
        <taxon>Ascomycota</taxon>
        <taxon>Pezizomycotina</taxon>
        <taxon>Eurotiomycetes</taxon>
        <taxon>Eurotiomycetidae</taxon>
        <taxon>Eurotiales</taxon>
        <taxon>Aspergillaceae</taxon>
        <taxon>Aspergillus</taxon>
        <taxon>Aspergillus subgen. Circumdati</taxon>
    </lineage>
</organism>
<sequence>MIREVSILAAESIGQYWYAYFGALLVASLICNYLFTTVQSVYALHHSRDGRAPPILPYTIPFLGHAFSFLQDTGAFVHSVRKQYGNSLPVQVVLGPIRGYLVFGPDAVRTLLRAPRNLSPKPFIALAMENMFGTPSHVMHLYRNDNSGIDPTPLPGTQVPPERRIYFHQHQSSHRFLTGQALRRMTERFMHFLSEEINDDPRIGGEWVQLPDLYSFWKSRIFHAAVKALFGPYLLSLTPSFEEDFWEYVDETPTLMKSMPRWMVPKAYGARDRVFAAVKTWHRFARAHSDYRQNSPEDPDWDEYWGSSWLKVRQQFGRDTGCMDDDALAAEDVALLVAANANAILSAVWLALHIYSDADLNRRLQPEFDRAIIHDAAAAPDGPVQFDVTKLVSSPLLQSVYSEVLRMRIALMLNRTPTQSDVRLGPWQLDKGRFIVLSTEVAAHDEAAWGPDRTQNGKYPLSQFWAERFLVPNEEDSQGGVTFSQDGVSGGFIPFGGGPFMCPGRHFAKQEIMGSVAVFKAYYDVEIVDRPAGWLPSADKKFYGVGAMPPAETIPFRIRRKQNP</sequence>
<evidence type="ECO:0000256" key="3">
    <source>
        <dbReference type="ARBA" id="ARBA00022617"/>
    </source>
</evidence>
<dbReference type="PANTHER" id="PTHR24304">
    <property type="entry name" value="CYTOCHROME P450 FAMILY 7"/>
    <property type="match status" value="1"/>
</dbReference>
<dbReference type="GO" id="GO:0016705">
    <property type="term" value="F:oxidoreductase activity, acting on paired donors, with incorporation or reduction of molecular oxygen"/>
    <property type="evidence" value="ECO:0007669"/>
    <property type="project" value="InterPro"/>
</dbReference>
<reference evidence="10" key="2">
    <citation type="submission" date="2020-02" db="EMBL/GenBank/DDBJ databases">
        <authorList>
            <person name="Gilchrist C.L.M."/>
            <person name="Chooi Y.-H."/>
        </authorList>
    </citation>
    <scope>NUCLEOTIDE SEQUENCE</scope>
    <source>
        <strain evidence="10">MST-FP2251</strain>
    </source>
</reference>
<evidence type="ECO:0000256" key="1">
    <source>
        <dbReference type="ARBA" id="ARBA00001971"/>
    </source>
</evidence>
<keyword evidence="4 8" id="KW-0479">Metal-binding</keyword>
<evidence type="ECO:0000313" key="11">
    <source>
        <dbReference type="Proteomes" id="UP001194746"/>
    </source>
</evidence>
<feature type="binding site" description="axial binding residue" evidence="8">
    <location>
        <position position="502"/>
    </location>
    <ligand>
        <name>heme</name>
        <dbReference type="ChEBI" id="CHEBI:30413"/>
    </ligand>
    <ligandPart>
        <name>Fe</name>
        <dbReference type="ChEBI" id="CHEBI:18248"/>
    </ligandPart>
</feature>
<dbReference type="Proteomes" id="UP001194746">
    <property type="component" value="Unassembled WGS sequence"/>
</dbReference>
<keyword evidence="3 8" id="KW-0349">Heme</keyword>
<keyword evidence="9" id="KW-1133">Transmembrane helix</keyword>
<dbReference type="InterPro" id="IPR050529">
    <property type="entry name" value="CYP450_sterol_14alpha_dmase"/>
</dbReference>
<evidence type="ECO:0000256" key="6">
    <source>
        <dbReference type="ARBA" id="ARBA00023004"/>
    </source>
</evidence>
<evidence type="ECO:0000256" key="7">
    <source>
        <dbReference type="ARBA" id="ARBA00023033"/>
    </source>
</evidence>
<dbReference type="SUPFAM" id="SSF48264">
    <property type="entry name" value="Cytochrome P450"/>
    <property type="match status" value="1"/>
</dbReference>
<dbReference type="Gene3D" id="1.10.630.10">
    <property type="entry name" value="Cytochrome P450"/>
    <property type="match status" value="1"/>
</dbReference>
<evidence type="ECO:0000256" key="8">
    <source>
        <dbReference type="PIRSR" id="PIRSR602403-1"/>
    </source>
</evidence>